<evidence type="ECO:0000313" key="1">
    <source>
        <dbReference type="EMBL" id="THF82425.1"/>
    </source>
</evidence>
<dbReference type="Proteomes" id="UP000310334">
    <property type="component" value="Unassembled WGS sequence"/>
</dbReference>
<dbReference type="InterPro" id="IPR036237">
    <property type="entry name" value="Xyl_isomerase-like_sf"/>
</dbReference>
<keyword evidence="1" id="KW-0413">Isomerase</keyword>
<sequence length="260" mass="30277">MKNIIVPLNAFNRNEVLEKGQEAFVEMIALAGAYGIEIRRELFLNHHQSLEELKTEIDKYQLFTVFSAPVEAWNSASELNKEDLLRTFNEAKRLGAPWVKVSLGHYHRDRSDLAELKELLSQHSHIQLFIENDQTMYGGHVDSLKRFFESAHQLEVPVMMTFDSGNWYYTKQLVPHALEQLAPYVGYLHLKHVEKHGQVLVTLPLPSEQDTEWRRIVKEFPRNVKKAIEFPIDPITKIAHYIEMVEEKERMEGGGILWNN</sequence>
<dbReference type="RefSeq" id="WP_136351722.1">
    <property type="nucleotide sequence ID" value="NZ_CP046266.1"/>
</dbReference>
<dbReference type="EMBL" id="SSNT01000002">
    <property type="protein sequence ID" value="THF82425.1"/>
    <property type="molecule type" value="Genomic_DNA"/>
</dbReference>
<keyword evidence="2" id="KW-1185">Reference proteome</keyword>
<dbReference type="OrthoDB" id="2237247at2"/>
<gene>
    <name evidence="1" type="ORF">E6W99_03060</name>
</gene>
<name>A0A4S4C402_9BACI</name>
<dbReference type="Gene3D" id="3.20.20.150">
    <property type="entry name" value="Divalent-metal-dependent TIM barrel enzymes"/>
    <property type="match status" value="1"/>
</dbReference>
<proteinExistence type="predicted"/>
<accession>A0A4S4C402</accession>
<dbReference type="AlphaFoldDB" id="A0A4S4C402"/>
<comment type="caution">
    <text evidence="1">The sequence shown here is derived from an EMBL/GenBank/DDBJ whole genome shotgun (WGS) entry which is preliminary data.</text>
</comment>
<protein>
    <submittedName>
        <fullName evidence="1">Sugar phosphate isomerase/epimerase</fullName>
    </submittedName>
</protein>
<dbReference type="GO" id="GO:0016853">
    <property type="term" value="F:isomerase activity"/>
    <property type="evidence" value="ECO:0007669"/>
    <property type="project" value="UniProtKB-KW"/>
</dbReference>
<reference evidence="1 2" key="1">
    <citation type="submission" date="2019-04" db="EMBL/GenBank/DDBJ databases">
        <title>Bacillus sediminilitoris sp. nov., isolated from a tidal flat sediment on the East China Sea.</title>
        <authorList>
            <person name="Wei Y."/>
            <person name="Mao H."/>
            <person name="Fang J."/>
        </authorList>
    </citation>
    <scope>NUCLEOTIDE SEQUENCE [LARGE SCALE GENOMIC DNA]</scope>
    <source>
        <strain evidence="1 2">DSL-17</strain>
    </source>
</reference>
<organism evidence="1 2">
    <name type="scientific">Metabacillus sediminilitoris</name>
    <dbReference type="NCBI Taxonomy" id="2567941"/>
    <lineage>
        <taxon>Bacteria</taxon>
        <taxon>Bacillati</taxon>
        <taxon>Bacillota</taxon>
        <taxon>Bacilli</taxon>
        <taxon>Bacillales</taxon>
        <taxon>Bacillaceae</taxon>
        <taxon>Metabacillus</taxon>
    </lineage>
</organism>
<evidence type="ECO:0000313" key="2">
    <source>
        <dbReference type="Proteomes" id="UP000310334"/>
    </source>
</evidence>
<dbReference type="SUPFAM" id="SSF51658">
    <property type="entry name" value="Xylose isomerase-like"/>
    <property type="match status" value="1"/>
</dbReference>